<feature type="active site" evidence="10">
    <location>
        <position position="369"/>
    </location>
</feature>
<dbReference type="GO" id="GO:0016020">
    <property type="term" value="C:membrane"/>
    <property type="evidence" value="ECO:0007669"/>
    <property type="project" value="InterPro"/>
</dbReference>
<feature type="active site" description="Proton donor" evidence="10">
    <location>
        <position position="220"/>
    </location>
</feature>
<dbReference type="EMBL" id="CM002798">
    <property type="protein sequence ID" value="KZN90055.1"/>
    <property type="molecule type" value="Genomic_DNA"/>
</dbReference>
<feature type="disulfide bond" evidence="12">
    <location>
        <begin position="436"/>
        <end position="479"/>
    </location>
</feature>
<keyword evidence="7 12" id="KW-1015">Disulfide bond</keyword>
<comment type="pathway">
    <text evidence="2">Protein modification; protein glycosylation.</text>
</comment>
<dbReference type="InterPro" id="IPR036026">
    <property type="entry name" value="Seven-hairpin_glycosidases"/>
</dbReference>
<evidence type="ECO:0000256" key="3">
    <source>
        <dbReference type="ARBA" id="ARBA00007658"/>
    </source>
</evidence>
<comment type="cofactor">
    <cofactor evidence="1 11">
        <name>Ca(2+)</name>
        <dbReference type="ChEBI" id="CHEBI:29108"/>
    </cofactor>
</comment>
<dbReference type="InterPro" id="IPR001382">
    <property type="entry name" value="Glyco_hydro_47"/>
</dbReference>
<dbReference type="PANTHER" id="PTHR11742:SF55">
    <property type="entry name" value="ENDOPLASMIC RETICULUM MANNOSYL-OLIGOSACCHARIDE 1,2-ALPHA-MANNOSIDASE"/>
    <property type="match status" value="1"/>
</dbReference>
<keyword evidence="4 11" id="KW-0479">Metal-binding</keyword>
<evidence type="ECO:0000256" key="4">
    <source>
        <dbReference type="ARBA" id="ARBA00022723"/>
    </source>
</evidence>
<dbReference type="GO" id="GO:0005783">
    <property type="term" value="C:endoplasmic reticulum"/>
    <property type="evidence" value="ECO:0007669"/>
    <property type="project" value="TreeGrafter"/>
</dbReference>
<feature type="active site" description="Proton donor" evidence="10">
    <location>
        <position position="493"/>
    </location>
</feature>
<evidence type="ECO:0000256" key="1">
    <source>
        <dbReference type="ARBA" id="ARBA00001913"/>
    </source>
</evidence>
<comment type="catalytic activity">
    <reaction evidence="8">
        <text>N(4)-(alpha-D-Man-(1-&gt;2)-alpha-D-Man-(1-&gt;2)-alpha-D-Man-(1-&gt;3)-[alpha-D-Man-(1-&gt;3)-[alpha-D-Man-(1-&gt;2)-alpha-D-Man-(1-&gt;6)]-alpha-D-Man-(1-&gt;6)]-beta-D-Man-(1-&gt;4)-beta-D-GlcNAc-(1-&gt;4)-beta-D-GlcNAc)-L-asparaginyl-[protein] (N-glucan mannose isomer 8A1,2,3B1,3) + 3 H2O = N(4)-(alpha-D-Man-(1-&gt;3)-[alpha-D-Man-(1-&gt;3)-[alpha-D-Man-(1-&gt;6)]-alpha-D-Man-(1-&gt;6)]-beta-D-Man-(1-&gt;4)-beta-D-GlcNAc-(1-&gt;4)-beta-D-GlcNAc)-L-asparaginyl-[protein] (N-glucan mannose isomer 5A1,2) + 3 beta-D-mannose</text>
        <dbReference type="Rhea" id="RHEA:56028"/>
        <dbReference type="Rhea" id="RHEA-COMP:14358"/>
        <dbReference type="Rhea" id="RHEA-COMP:14367"/>
        <dbReference type="ChEBI" id="CHEBI:15377"/>
        <dbReference type="ChEBI" id="CHEBI:28563"/>
        <dbReference type="ChEBI" id="CHEBI:59087"/>
        <dbReference type="ChEBI" id="CHEBI:60628"/>
        <dbReference type="EC" id="3.2.1.113"/>
    </reaction>
</comment>
<evidence type="ECO:0000256" key="11">
    <source>
        <dbReference type="PIRSR" id="PIRSR601382-2"/>
    </source>
</evidence>
<feature type="binding site" evidence="11">
    <location>
        <position position="667"/>
    </location>
    <ligand>
        <name>Ca(2+)</name>
        <dbReference type="ChEBI" id="CHEBI:29108"/>
    </ligand>
</feature>
<feature type="transmembrane region" description="Helical" evidence="14">
    <location>
        <begin position="80"/>
        <end position="99"/>
    </location>
</feature>
<dbReference type="Pfam" id="PF01532">
    <property type="entry name" value="Glyco_hydro_47"/>
    <property type="match status" value="1"/>
</dbReference>
<evidence type="ECO:0000256" key="7">
    <source>
        <dbReference type="ARBA" id="ARBA00023157"/>
    </source>
</evidence>
<dbReference type="Gene3D" id="1.50.10.10">
    <property type="match status" value="1"/>
</dbReference>
<accession>A0A167V6C7</accession>
<name>A0A167V6C7_PENCH</name>
<protein>
    <recommendedName>
        <fullName evidence="13">alpha-1,2-Mannosidase</fullName>
        <ecNumber evidence="13">3.2.1.-</ecNumber>
    </recommendedName>
</protein>
<dbReference type="SUPFAM" id="SSF48225">
    <property type="entry name" value="Seven-hairpin glycosidases"/>
    <property type="match status" value="1"/>
</dbReference>
<dbReference type="GO" id="GO:0005509">
    <property type="term" value="F:calcium ion binding"/>
    <property type="evidence" value="ECO:0007669"/>
    <property type="project" value="InterPro"/>
</dbReference>
<evidence type="ECO:0000256" key="10">
    <source>
        <dbReference type="PIRSR" id="PIRSR601382-1"/>
    </source>
</evidence>
<evidence type="ECO:0000256" key="12">
    <source>
        <dbReference type="PIRSR" id="PIRSR601382-3"/>
    </source>
</evidence>
<dbReference type="Proteomes" id="UP000076449">
    <property type="component" value="Chromosome I"/>
</dbReference>
<feature type="active site" evidence="10">
    <location>
        <position position="561"/>
    </location>
</feature>
<dbReference type="PhylomeDB" id="A0A167V6C7"/>
<dbReference type="GO" id="GO:0005975">
    <property type="term" value="P:carbohydrate metabolic process"/>
    <property type="evidence" value="ECO:0007669"/>
    <property type="project" value="InterPro"/>
</dbReference>
<keyword evidence="14" id="KW-0812">Transmembrane</keyword>
<dbReference type="InterPro" id="IPR050749">
    <property type="entry name" value="Glycosyl_Hydrolase_47"/>
</dbReference>
<evidence type="ECO:0000256" key="5">
    <source>
        <dbReference type="ARBA" id="ARBA00022801"/>
    </source>
</evidence>
<evidence type="ECO:0000256" key="9">
    <source>
        <dbReference type="ARBA" id="ARBA00048605"/>
    </source>
</evidence>
<evidence type="ECO:0000256" key="13">
    <source>
        <dbReference type="RuleBase" id="RU361193"/>
    </source>
</evidence>
<keyword evidence="5 13" id="KW-0378">Hydrolase</keyword>
<sequence>MAYQPSRSPLPSRSPFAPAQQDGFYGNPRSGLRGYGLSNQPIPLSNKVNGYFEKDRTLPLYKDKPFFAPRRTGPRRRWRPFLNMLGACTVLFLLYYNFYLRTWSGLQSNDKGVELWKWAQTLEDGKTSGDLSDWTARREKVRDAFIVSWEGYEKNAWGYDQYRPVSNVNQEDTSGGLGWMIVDSLDTLMIMNLTSKVHRARQWISTSLNYNQDRDVNTFETTIRMLGGLLSAHYLSTQYPDLAPLNDDDVGAAGEDLYIEKAADLSERLLGAFESPSGIPWSNVNLNTSEGVVVHFDEGATSISEAGSIQLEFKYLAKLTGEAEYWKLVERTMQLVDLQKPQDGLVRSAIHPDSGSFKGDRISLGSRADSYYEYLIKQYLQTSEQEPVYKEMWDEALRGIRKHLVSFTKNSQLMIIGERPQGLDQDLSPRMDHLVCFMPGTIALGATGGQPLSQARKSPGWTQQREEEILMSKELMKTCWAMHQATATGLATEISHFVLDSPPVMMADKYPDPLTNPKRASKPEALRGISQPVEVQSGASAPWRADIDIRRNDRHNLQRPETVESLFYLYRITGDDIYRQWGWEIFKSFIKHTAVVEKKSTSRIPTSTNTAPVFRIKGFTSLGNADAVPSYKRDNMESYWMAETLKYFYLLFSDRDFISLEDHVFNTEAHPFPRFKPSGDLKTGWERVPRQ</sequence>
<evidence type="ECO:0000256" key="6">
    <source>
        <dbReference type="ARBA" id="ARBA00022837"/>
    </source>
</evidence>
<dbReference type="PANTHER" id="PTHR11742">
    <property type="entry name" value="MANNOSYL-OLIGOSACCHARIDE ALPHA-1,2-MANNOSIDASE-RELATED"/>
    <property type="match status" value="1"/>
</dbReference>
<comment type="similarity">
    <text evidence="3 13">Belongs to the glycosyl hydrolase 47 family.</text>
</comment>
<reference evidence="15" key="1">
    <citation type="journal article" date="2014" name="Genome Announc.">
        <title>Complete sequencing and chromosome-scale genome assembly of the industrial progenitor strain P2niaD18 from the penicillin producer Penicillium chrysogenum.</title>
        <authorList>
            <person name="Specht T."/>
            <person name="Dahlmann T.A."/>
            <person name="Zadra I."/>
            <person name="Kurnsteiner H."/>
            <person name="Kuck U."/>
        </authorList>
    </citation>
    <scope>NUCLEOTIDE SEQUENCE [LARGE SCALE GENOMIC DNA]</scope>
    <source>
        <strain evidence="15">P2niaD18</strain>
    </source>
</reference>
<comment type="catalytic activity">
    <reaction evidence="9">
        <text>N(4)-(alpha-D-Man-(1-&gt;2)-alpha-D-Man-(1-&gt;2)-alpha-D-Man-(1-&gt;3)-[alpha-D-Man-(1-&gt;2)-alpha-D-Man-(1-&gt;3)-[alpha-D-Man-(1-&gt;2)-alpha-D-Man-(1-&gt;6)]-alpha-D-Man-(1-&gt;6)]-beta-D-Man-(1-&gt;4)-beta-D-GlcNAc-(1-&gt;4)-beta-D-GlcNAc)-L-asparaginyl-[protein] (N-glucan mannose isomer 9A1,2,3B1,2,3) + 4 H2O = N(4)-(alpha-D-Man-(1-&gt;3)-[alpha-D-Man-(1-&gt;3)-[alpha-D-Man-(1-&gt;6)]-alpha-D-Man-(1-&gt;6)]-beta-D-Man-(1-&gt;4)-beta-D-GlcNAc-(1-&gt;4)-beta-D-GlcNAc)-L-asparaginyl-[protein] (N-glucan mannose isomer 5A1,2) + 4 beta-D-mannose</text>
        <dbReference type="Rhea" id="RHEA:56008"/>
        <dbReference type="Rhea" id="RHEA-COMP:14356"/>
        <dbReference type="Rhea" id="RHEA-COMP:14367"/>
        <dbReference type="ChEBI" id="CHEBI:15377"/>
        <dbReference type="ChEBI" id="CHEBI:28563"/>
        <dbReference type="ChEBI" id="CHEBI:59087"/>
        <dbReference type="ChEBI" id="CHEBI:139493"/>
        <dbReference type="EC" id="3.2.1.113"/>
    </reaction>
</comment>
<evidence type="ECO:0000256" key="14">
    <source>
        <dbReference type="SAM" id="Phobius"/>
    </source>
</evidence>
<evidence type="ECO:0000256" key="8">
    <source>
        <dbReference type="ARBA" id="ARBA00047669"/>
    </source>
</evidence>
<keyword evidence="13" id="KW-0326">Glycosidase</keyword>
<evidence type="ECO:0000256" key="2">
    <source>
        <dbReference type="ARBA" id="ARBA00004922"/>
    </source>
</evidence>
<keyword evidence="6 11" id="KW-0106">Calcium</keyword>
<dbReference type="AlphaFoldDB" id="A0A167V6C7"/>
<gene>
    <name evidence="15" type="ORF">EN45_001650</name>
</gene>
<dbReference type="InterPro" id="IPR012341">
    <property type="entry name" value="6hp_glycosidase-like_sf"/>
</dbReference>
<dbReference type="GO" id="GO:0036503">
    <property type="term" value="P:ERAD pathway"/>
    <property type="evidence" value="ECO:0007669"/>
    <property type="project" value="UniProtKB-ARBA"/>
</dbReference>
<keyword evidence="14" id="KW-1133">Transmembrane helix</keyword>
<keyword evidence="14" id="KW-0472">Membrane</keyword>
<dbReference type="UniPathway" id="UPA00378"/>
<proteinExistence type="inferred from homology"/>
<organism evidence="15">
    <name type="scientific">Penicillium chrysogenum</name>
    <name type="common">Penicillium notatum</name>
    <dbReference type="NCBI Taxonomy" id="5076"/>
    <lineage>
        <taxon>Eukaryota</taxon>
        <taxon>Fungi</taxon>
        <taxon>Dikarya</taxon>
        <taxon>Ascomycota</taxon>
        <taxon>Pezizomycotina</taxon>
        <taxon>Eurotiomycetes</taxon>
        <taxon>Eurotiomycetidae</taxon>
        <taxon>Eurotiales</taxon>
        <taxon>Aspergillaceae</taxon>
        <taxon>Penicillium</taxon>
        <taxon>Penicillium chrysogenum species complex</taxon>
    </lineage>
</organism>
<evidence type="ECO:0000313" key="15">
    <source>
        <dbReference type="EMBL" id="KZN90055.1"/>
    </source>
</evidence>
<dbReference type="EC" id="3.2.1.-" evidence="13"/>
<dbReference type="GO" id="GO:0004571">
    <property type="term" value="F:mannosyl-oligosaccharide 1,2-alpha-mannosidase activity"/>
    <property type="evidence" value="ECO:0007669"/>
    <property type="project" value="UniProtKB-EC"/>
</dbReference>
<dbReference type="PRINTS" id="PR00747">
    <property type="entry name" value="GLYHDRLASE47"/>
</dbReference>